<accession>A0AAD1DTR9</accession>
<gene>
    <name evidence="1" type="ORF">EG352_01510</name>
</gene>
<evidence type="ECO:0000313" key="1">
    <source>
        <dbReference type="EMBL" id="AZB16541.1"/>
    </source>
</evidence>
<dbReference type="EMBL" id="CP033930">
    <property type="protein sequence ID" value="AZB16541.1"/>
    <property type="molecule type" value="Genomic_DNA"/>
</dbReference>
<name>A0AAD1DTR9_CHRID</name>
<protein>
    <submittedName>
        <fullName evidence="1">Uncharacterized protein</fullName>
    </submittedName>
</protein>
<reference evidence="1 2" key="1">
    <citation type="submission" date="2018-11" db="EMBL/GenBank/DDBJ databases">
        <title>Proposal to divide the Flavobacteriaceae and reorganize its genera based on Amino Acid Identity values calculated from whole genome sequences.</title>
        <authorList>
            <person name="Nicholson A.C."/>
            <person name="Gulvik C.A."/>
            <person name="Whitney A.M."/>
            <person name="Humrighouse B.W."/>
            <person name="Bell M."/>
            <person name="Holmes B."/>
            <person name="Steigerwalt A.G."/>
            <person name="Villarma A."/>
            <person name="Sheth M."/>
            <person name="Batra D."/>
            <person name="Pryor J."/>
            <person name="Bernardet J.-F."/>
            <person name="Hugo C."/>
            <person name="Kampfer P."/>
            <person name="Newman J."/>
            <person name="McQuiston J.R."/>
        </authorList>
    </citation>
    <scope>NUCLEOTIDE SEQUENCE [LARGE SCALE GENOMIC DNA]</scope>
    <source>
        <strain evidence="1 2">H5559</strain>
    </source>
</reference>
<dbReference type="AlphaFoldDB" id="A0AAD1DTR9"/>
<sequence>MSIHNQQIRQAQEMNRQFQHMNRPLSPADSVSQIDQLIKRQEDQLVKNLKKKENNTTKINQKTTELNTLQNTSPQDTKAIEKVRLKIQALSEKDRETASDISDLQKSIAELKARKSEIIGK</sequence>
<proteinExistence type="predicted"/>
<evidence type="ECO:0000313" key="2">
    <source>
        <dbReference type="Proteomes" id="UP000269015"/>
    </source>
</evidence>
<dbReference type="Proteomes" id="UP000269015">
    <property type="component" value="Chromosome"/>
</dbReference>
<organism evidence="1 2">
    <name type="scientific">Chryseobacterium indologenes</name>
    <name type="common">Flavobacterium indologenes</name>
    <dbReference type="NCBI Taxonomy" id="253"/>
    <lineage>
        <taxon>Bacteria</taxon>
        <taxon>Pseudomonadati</taxon>
        <taxon>Bacteroidota</taxon>
        <taxon>Flavobacteriia</taxon>
        <taxon>Flavobacteriales</taxon>
        <taxon>Weeksellaceae</taxon>
        <taxon>Chryseobacterium group</taxon>
        <taxon>Chryseobacterium</taxon>
    </lineage>
</organism>